<evidence type="ECO:0000313" key="4">
    <source>
        <dbReference type="Proteomes" id="UP000023152"/>
    </source>
</evidence>
<evidence type="ECO:0000313" key="2">
    <source>
        <dbReference type="EMBL" id="ETO29343.1"/>
    </source>
</evidence>
<dbReference type="Proteomes" id="UP000023152">
    <property type="component" value="Unassembled WGS sequence"/>
</dbReference>
<evidence type="ECO:0000313" key="3">
    <source>
        <dbReference type="EMBL" id="ETO29344.1"/>
    </source>
</evidence>
<sequence>MNWWFFSGPQQQQSQQSQRQEQEVVQKQDVAMQQILLEQMDDCFSIIKRYLNEVLRVIRLQEKATNKDTQALEMANMRMAQSVNLLQISLKDCYQEKDNKSIELAQAKVTEFYSELNLFMESLRNKDEINEIEKRLMPIRNNLVRIVRNENVPLNPGSKLNKKTFNEKTVGFGFGQILGAGHQIRDRMEEVSKNPNAFYNAQEKMKSNSKRQVNQLLSIKTQKLDKRSMMHDIDCNNLDEDTSKEITNVDGHSSTGSKNTKYDSMNIDDGRQNIDWDSMDKAVERGYWE</sequence>
<name>X6NTR3_RETFI</name>
<gene>
    <name evidence="2" type="ORF">RFI_07780</name>
    <name evidence="3" type="ORF">RFI_07781</name>
</gene>
<feature type="region of interest" description="Disordered" evidence="1">
    <location>
        <begin position="244"/>
        <end position="273"/>
    </location>
</feature>
<reference evidence="2" key="2">
    <citation type="submission" date="2013-05" db="EMBL/GenBank/DDBJ databases">
        <authorList>
            <person name="Gloeckner G."/>
            <person name="Szafranski K."/>
            <person name="Schliwa M."/>
        </authorList>
    </citation>
    <scope>NUCLEOTIDE SEQUENCE</scope>
</reference>
<protein>
    <submittedName>
        <fullName evidence="2">Uveal autoantigen with coiled-coil domains and ankyrin repeats isoform 2</fullName>
    </submittedName>
</protein>
<dbReference type="AlphaFoldDB" id="X6NTR3"/>
<evidence type="ECO:0000256" key="1">
    <source>
        <dbReference type="SAM" id="MobiDB-lite"/>
    </source>
</evidence>
<keyword evidence="4" id="KW-1185">Reference proteome</keyword>
<dbReference type="EMBL" id="ASPP01006106">
    <property type="protein sequence ID" value="ETO29344.1"/>
    <property type="molecule type" value="Genomic_DNA"/>
</dbReference>
<comment type="caution">
    <text evidence="2">The sequence shown here is derived from an EMBL/GenBank/DDBJ whole genome shotgun (WGS) entry which is preliminary data.</text>
</comment>
<accession>X6NTR3</accession>
<organism evidence="2 4">
    <name type="scientific">Reticulomyxa filosa</name>
    <dbReference type="NCBI Taxonomy" id="46433"/>
    <lineage>
        <taxon>Eukaryota</taxon>
        <taxon>Sar</taxon>
        <taxon>Rhizaria</taxon>
        <taxon>Retaria</taxon>
        <taxon>Foraminifera</taxon>
        <taxon>Monothalamids</taxon>
        <taxon>Reticulomyxidae</taxon>
        <taxon>Reticulomyxa</taxon>
    </lineage>
</organism>
<reference evidence="2 4" key="1">
    <citation type="journal article" date="2013" name="Curr. Biol.">
        <title>The Genome of the Foraminiferan Reticulomyxa filosa.</title>
        <authorList>
            <person name="Glockner G."/>
            <person name="Hulsmann N."/>
            <person name="Schleicher M."/>
            <person name="Noegel A.A."/>
            <person name="Eichinger L."/>
            <person name="Gallinger C."/>
            <person name="Pawlowski J."/>
            <person name="Sierra R."/>
            <person name="Euteneuer U."/>
            <person name="Pillet L."/>
            <person name="Moustafa A."/>
            <person name="Platzer M."/>
            <person name="Groth M."/>
            <person name="Szafranski K."/>
            <person name="Schliwa M."/>
        </authorList>
    </citation>
    <scope>NUCLEOTIDE SEQUENCE [LARGE SCALE GENOMIC DNA]</scope>
</reference>
<proteinExistence type="predicted"/>
<feature type="compositionally biased region" description="Polar residues" evidence="1">
    <location>
        <begin position="250"/>
        <end position="263"/>
    </location>
</feature>
<dbReference type="EMBL" id="ASPP01006106">
    <property type="protein sequence ID" value="ETO29343.1"/>
    <property type="molecule type" value="Genomic_DNA"/>
</dbReference>